<dbReference type="NCBIfam" id="TIGR01843">
    <property type="entry name" value="type_I_hlyD"/>
    <property type="match status" value="1"/>
</dbReference>
<dbReference type="RefSeq" id="WP_238222226.1">
    <property type="nucleotide sequence ID" value="NZ_BAAADH010000020.1"/>
</dbReference>
<keyword evidence="6 9" id="KW-0812">Transmembrane</keyword>
<keyword evidence="8 9" id="KW-0472">Membrane</keyword>
<dbReference type="Gene3D" id="2.40.50.100">
    <property type="match status" value="1"/>
</dbReference>
<dbReference type="PRINTS" id="PR01490">
    <property type="entry name" value="RTXTOXIND"/>
</dbReference>
<feature type="transmembrane region" description="Helical" evidence="9">
    <location>
        <begin position="37"/>
        <end position="58"/>
    </location>
</feature>
<dbReference type="Pfam" id="PF25994">
    <property type="entry name" value="HH_AprE"/>
    <property type="match status" value="1"/>
</dbReference>
<dbReference type="Proteomes" id="UP001055039">
    <property type="component" value="Unassembled WGS sequence"/>
</dbReference>
<keyword evidence="14" id="KW-1185">Reference proteome</keyword>
<evidence type="ECO:0000256" key="5">
    <source>
        <dbReference type="ARBA" id="ARBA00022519"/>
    </source>
</evidence>
<dbReference type="InterPro" id="IPR050739">
    <property type="entry name" value="MFP"/>
</dbReference>
<evidence type="ECO:0000256" key="9">
    <source>
        <dbReference type="RuleBase" id="RU365093"/>
    </source>
</evidence>
<dbReference type="InterPro" id="IPR058781">
    <property type="entry name" value="HH_AprE-like"/>
</dbReference>
<feature type="domain" description="AprE-like beta-barrel" evidence="12">
    <location>
        <begin position="346"/>
        <end position="434"/>
    </location>
</feature>
<name>A0ABQ4UA91_9HYPH</name>
<evidence type="ECO:0000313" key="14">
    <source>
        <dbReference type="Proteomes" id="UP001055039"/>
    </source>
</evidence>
<dbReference type="PANTHER" id="PTHR30386:SF17">
    <property type="entry name" value="ALKALINE PROTEASE SECRETION PROTEIN APRE"/>
    <property type="match status" value="1"/>
</dbReference>
<gene>
    <name evidence="13" type="primary">prsE_1</name>
    <name evidence="13" type="ORF">LNAOJCKE_0563</name>
</gene>
<proteinExistence type="inferred from homology"/>
<feature type="coiled-coil region" evidence="10">
    <location>
        <begin position="175"/>
        <end position="209"/>
    </location>
</feature>
<evidence type="ECO:0000256" key="1">
    <source>
        <dbReference type="ARBA" id="ARBA00004377"/>
    </source>
</evidence>
<keyword evidence="3 9" id="KW-0813">Transport</keyword>
<comment type="subcellular location">
    <subcellularLocation>
        <location evidence="1 9">Cell inner membrane</location>
        <topology evidence="1 9">Single-pass membrane protein</topology>
    </subcellularLocation>
</comment>
<dbReference type="Pfam" id="PF26002">
    <property type="entry name" value="Beta-barrel_AprE"/>
    <property type="match status" value="1"/>
</dbReference>
<dbReference type="PANTHER" id="PTHR30386">
    <property type="entry name" value="MEMBRANE FUSION SUBUNIT OF EMRAB-TOLC MULTIDRUG EFFLUX PUMP"/>
    <property type="match status" value="1"/>
</dbReference>
<protein>
    <recommendedName>
        <fullName evidence="9">Membrane fusion protein (MFP) family protein</fullName>
    </recommendedName>
</protein>
<evidence type="ECO:0000256" key="10">
    <source>
        <dbReference type="SAM" id="Coils"/>
    </source>
</evidence>
<reference evidence="13" key="1">
    <citation type="journal article" date="2021" name="Front. Microbiol.">
        <title>Comprehensive Comparative Genomics and Phenotyping of Methylobacterium Species.</title>
        <authorList>
            <person name="Alessa O."/>
            <person name="Ogura Y."/>
            <person name="Fujitani Y."/>
            <person name="Takami H."/>
            <person name="Hayashi T."/>
            <person name="Sahin N."/>
            <person name="Tani A."/>
        </authorList>
    </citation>
    <scope>NUCLEOTIDE SEQUENCE</scope>
    <source>
        <strain evidence="13">NBRC 15686</strain>
    </source>
</reference>
<feature type="domain" description="AprE-like long alpha-helical hairpin" evidence="11">
    <location>
        <begin position="114"/>
        <end position="304"/>
    </location>
</feature>
<evidence type="ECO:0000259" key="12">
    <source>
        <dbReference type="Pfam" id="PF26002"/>
    </source>
</evidence>
<accession>A0ABQ4UA91</accession>
<comment type="similarity">
    <text evidence="2 9">Belongs to the membrane fusion protein (MFP) (TC 8.A.1) family.</text>
</comment>
<evidence type="ECO:0000256" key="2">
    <source>
        <dbReference type="ARBA" id="ARBA00009477"/>
    </source>
</evidence>
<evidence type="ECO:0000256" key="7">
    <source>
        <dbReference type="ARBA" id="ARBA00022989"/>
    </source>
</evidence>
<organism evidence="13 14">
    <name type="scientific">Methylorubrum aminovorans</name>
    <dbReference type="NCBI Taxonomy" id="269069"/>
    <lineage>
        <taxon>Bacteria</taxon>
        <taxon>Pseudomonadati</taxon>
        <taxon>Pseudomonadota</taxon>
        <taxon>Alphaproteobacteria</taxon>
        <taxon>Hyphomicrobiales</taxon>
        <taxon>Methylobacteriaceae</taxon>
        <taxon>Methylorubrum</taxon>
    </lineage>
</organism>
<evidence type="ECO:0000256" key="4">
    <source>
        <dbReference type="ARBA" id="ARBA00022475"/>
    </source>
</evidence>
<sequence length="458" mass="49902">MSSTLAPSSLASSSLAPRGGLAPALPRPVAQGSIRRHLAVAIGLSVALVFGVGGWAVFTDISAAVIAPGQLVVETDVKKVQHPTGGVVGQLLAREGQRVAAGDVLIRLDETQTRANLDIVLKAMDELSARRARDEAERDGLKIITFPPDLVSRIDTDPTVARLIDGESRLFAARVAGREGQKAQLRERIDQLRQEIDGLTKQAAAKDREIGLIGHELGGVRDLYAKNLVPLSRVTALERDAARLEGERGQLIASTASARGKVAETELQILQIDGEMRTETGKDLAEIRGKWSELREKRVAAEDQLKRVELRAPQDGFVHQMSVHTIGGLVVPSEPAMLIVPASDQLLVEVRVQPQDIDNVRVGQKAVLRFPAFNTRTTPEIDGEVVRVSADVTQDVKTGQSYYTARIRIREDQKERLAGLRLVPGMPVESFTQIGERSVLSYLTKPLTDQIAKAWRER</sequence>
<comment type="caution">
    <text evidence="13">The sequence shown here is derived from an EMBL/GenBank/DDBJ whole genome shotgun (WGS) entry which is preliminary data.</text>
</comment>
<reference evidence="13" key="2">
    <citation type="submission" date="2021-08" db="EMBL/GenBank/DDBJ databases">
        <authorList>
            <person name="Tani A."/>
            <person name="Ola A."/>
            <person name="Ogura Y."/>
            <person name="Katsura K."/>
            <person name="Hayashi T."/>
        </authorList>
    </citation>
    <scope>NUCLEOTIDE SEQUENCE</scope>
    <source>
        <strain evidence="13">NBRC 15686</strain>
    </source>
</reference>
<dbReference type="EMBL" id="BPRC01000001">
    <property type="protein sequence ID" value="GJE63368.1"/>
    <property type="molecule type" value="Genomic_DNA"/>
</dbReference>
<dbReference type="InterPro" id="IPR010129">
    <property type="entry name" value="T1SS_HlyD"/>
</dbReference>
<keyword evidence="7 9" id="KW-1133">Transmembrane helix</keyword>
<evidence type="ECO:0000256" key="6">
    <source>
        <dbReference type="ARBA" id="ARBA00022692"/>
    </source>
</evidence>
<dbReference type="Gene3D" id="2.40.30.170">
    <property type="match status" value="1"/>
</dbReference>
<evidence type="ECO:0000256" key="3">
    <source>
        <dbReference type="ARBA" id="ARBA00022448"/>
    </source>
</evidence>
<keyword evidence="5 9" id="KW-0997">Cell inner membrane</keyword>
<evidence type="ECO:0000259" key="11">
    <source>
        <dbReference type="Pfam" id="PF25994"/>
    </source>
</evidence>
<keyword evidence="10" id="KW-0175">Coiled coil</keyword>
<keyword evidence="4 9" id="KW-1003">Cell membrane</keyword>
<evidence type="ECO:0000256" key="8">
    <source>
        <dbReference type="ARBA" id="ARBA00023136"/>
    </source>
</evidence>
<dbReference type="InterPro" id="IPR058982">
    <property type="entry name" value="Beta-barrel_AprE"/>
</dbReference>
<evidence type="ECO:0000313" key="13">
    <source>
        <dbReference type="EMBL" id="GJE63368.1"/>
    </source>
</evidence>